<dbReference type="InterPro" id="IPR011990">
    <property type="entry name" value="TPR-like_helical_dom_sf"/>
</dbReference>
<protein>
    <recommendedName>
        <fullName evidence="1">Novel STAND NTPase 1 domain-containing protein</fullName>
    </recommendedName>
</protein>
<dbReference type="CDD" id="cd21037">
    <property type="entry name" value="MLKL_NTD"/>
    <property type="match status" value="1"/>
</dbReference>
<name>A0AAD7K6T9_9AGAR</name>
<accession>A0AAD7K6T9</accession>
<dbReference type="Pfam" id="PF20703">
    <property type="entry name" value="nSTAND1"/>
    <property type="match status" value="1"/>
</dbReference>
<dbReference type="Gene3D" id="3.40.50.300">
    <property type="entry name" value="P-loop containing nucleotide triphosphate hydrolases"/>
    <property type="match status" value="1"/>
</dbReference>
<dbReference type="InterPro" id="IPR059179">
    <property type="entry name" value="MLKL-like_MCAfunc"/>
</dbReference>
<organism evidence="2 3">
    <name type="scientific">Mycena metata</name>
    <dbReference type="NCBI Taxonomy" id="1033252"/>
    <lineage>
        <taxon>Eukaryota</taxon>
        <taxon>Fungi</taxon>
        <taxon>Dikarya</taxon>
        <taxon>Basidiomycota</taxon>
        <taxon>Agaricomycotina</taxon>
        <taxon>Agaricomycetes</taxon>
        <taxon>Agaricomycetidae</taxon>
        <taxon>Agaricales</taxon>
        <taxon>Marasmiineae</taxon>
        <taxon>Mycenaceae</taxon>
        <taxon>Mycena</taxon>
    </lineage>
</organism>
<evidence type="ECO:0000313" key="2">
    <source>
        <dbReference type="EMBL" id="KAJ7779586.1"/>
    </source>
</evidence>
<evidence type="ECO:0000313" key="3">
    <source>
        <dbReference type="Proteomes" id="UP001215598"/>
    </source>
</evidence>
<reference evidence="2" key="1">
    <citation type="submission" date="2023-03" db="EMBL/GenBank/DDBJ databases">
        <title>Massive genome expansion in bonnet fungi (Mycena s.s.) driven by repeated elements and novel gene families across ecological guilds.</title>
        <authorList>
            <consortium name="Lawrence Berkeley National Laboratory"/>
            <person name="Harder C.B."/>
            <person name="Miyauchi S."/>
            <person name="Viragh M."/>
            <person name="Kuo A."/>
            <person name="Thoen E."/>
            <person name="Andreopoulos B."/>
            <person name="Lu D."/>
            <person name="Skrede I."/>
            <person name="Drula E."/>
            <person name="Henrissat B."/>
            <person name="Morin E."/>
            <person name="Kohler A."/>
            <person name="Barry K."/>
            <person name="LaButti K."/>
            <person name="Morin E."/>
            <person name="Salamov A."/>
            <person name="Lipzen A."/>
            <person name="Mereny Z."/>
            <person name="Hegedus B."/>
            <person name="Baldrian P."/>
            <person name="Stursova M."/>
            <person name="Weitz H."/>
            <person name="Taylor A."/>
            <person name="Grigoriev I.V."/>
            <person name="Nagy L.G."/>
            <person name="Martin F."/>
            <person name="Kauserud H."/>
        </authorList>
    </citation>
    <scope>NUCLEOTIDE SEQUENCE</scope>
    <source>
        <strain evidence="2">CBHHK182m</strain>
    </source>
</reference>
<dbReference type="PANTHER" id="PTHR47691">
    <property type="entry name" value="REGULATOR-RELATED"/>
    <property type="match status" value="1"/>
</dbReference>
<dbReference type="InterPro" id="IPR027417">
    <property type="entry name" value="P-loop_NTPase"/>
</dbReference>
<keyword evidence="3" id="KW-1185">Reference proteome</keyword>
<dbReference type="SUPFAM" id="SSF52540">
    <property type="entry name" value="P-loop containing nucleoside triphosphate hydrolases"/>
    <property type="match status" value="1"/>
</dbReference>
<dbReference type="InterPro" id="IPR049052">
    <property type="entry name" value="nSTAND1"/>
</dbReference>
<proteinExistence type="predicted"/>
<feature type="domain" description="Novel STAND NTPase 1" evidence="1">
    <location>
        <begin position="166"/>
        <end position="303"/>
    </location>
</feature>
<dbReference type="Gene3D" id="1.25.40.10">
    <property type="entry name" value="Tetratricopeptide repeat domain"/>
    <property type="match status" value="1"/>
</dbReference>
<dbReference type="GO" id="GO:0007166">
    <property type="term" value="P:cell surface receptor signaling pathway"/>
    <property type="evidence" value="ECO:0007669"/>
    <property type="project" value="InterPro"/>
</dbReference>
<dbReference type="InterPro" id="IPR036537">
    <property type="entry name" value="Adaptor_Cbl_N_dom_sf"/>
</dbReference>
<gene>
    <name evidence="2" type="ORF">B0H16DRAFT_1710865</name>
</gene>
<comment type="caution">
    <text evidence="2">The sequence shown here is derived from an EMBL/GenBank/DDBJ whole genome shotgun (WGS) entry which is preliminary data.</text>
</comment>
<dbReference type="SUPFAM" id="SSF48452">
    <property type="entry name" value="TPR-like"/>
    <property type="match status" value="1"/>
</dbReference>
<dbReference type="PANTHER" id="PTHR47691:SF3">
    <property type="entry name" value="HTH-TYPE TRANSCRIPTIONAL REGULATOR RV0890C-RELATED"/>
    <property type="match status" value="1"/>
</dbReference>
<dbReference type="Proteomes" id="UP001215598">
    <property type="component" value="Unassembled WGS sequence"/>
</dbReference>
<evidence type="ECO:0000259" key="1">
    <source>
        <dbReference type="Pfam" id="PF20703"/>
    </source>
</evidence>
<sequence>MKLSGHGESLLQYTKIAACTLQEITGLTTVPLLASMGTLTLSILNCVEPMTANKEDCLEMVENIYEILSAVIHLYSQNETGGVLPPALLYDIAKFTETLQNIYTFLATQQRMGAIKRFFKQSDITSRLIECKAALQRSLQIFRVAGTVSLMGESSESIALLPPSPQIFHGRETELEHVLSILREDSAWIVILGTGGMGKTSLATAALHHEDILARYPCRYFVSCHSSASCADLLSNIASHIGVDLGSNLGKKIAKHFELSPPTLLILDNFETIWEPTASRSDVEAFLLLLVDISHLGVLITMRGAERPANVKWSRPFLLPLNPLPYSAAMQTFLDIADADEDDSDVKTLLGLTGNLPLAVTLIANVATCDGCASAISRWQTESTRLLSDGYDQRSNLDISIMLSFTSARMTPEAQDLLGILSMLPDGLSDSDLVHASLPIPNILTAKATLLRTGLAHLGNGHRLNVLVPIREHVRAIHPASLPLKASMRHFFHKVIELWDEFHDIVSESLISQISANLGNLTSLFQDGMDVNCPDLAVTLHSILSLNDFFRTTNHGPCALICGVADQLVHFENHKIYGEYLIERLDSSTVLPILDSENLIAKGDEYFARAEPLERARWCSSAGFYYLLQANEMAKALESYKLAFSLADSSGEHHIVVRQALCGISNVMRRGGDVVGARLHAEKAQEYAENMGDIYGQGFAISLQARCSMSESRYEESAALFKSAQDLLEACGMQKGYLHMSIKTDMAALHGLKTEYAEARAIYSTTAWTHHADDVPPQ</sequence>
<dbReference type="EMBL" id="JARKIB010000005">
    <property type="protein sequence ID" value="KAJ7779586.1"/>
    <property type="molecule type" value="Genomic_DNA"/>
</dbReference>
<dbReference type="Gene3D" id="1.20.930.20">
    <property type="entry name" value="Adaptor protein Cbl, N-terminal domain"/>
    <property type="match status" value="1"/>
</dbReference>
<dbReference type="AlphaFoldDB" id="A0AAD7K6T9"/>